<name>A0A7W3JTX4_9MICO</name>
<dbReference type="Pfam" id="PF01841">
    <property type="entry name" value="Transglut_core"/>
    <property type="match status" value="1"/>
</dbReference>
<dbReference type="InterPro" id="IPR002931">
    <property type="entry name" value="Transglutaminase-like"/>
</dbReference>
<dbReference type="RefSeq" id="WP_182484514.1">
    <property type="nucleotide sequence ID" value="NZ_JACGWU010000002.1"/>
</dbReference>
<proteinExistence type="predicted"/>
<feature type="transmembrane region" description="Helical" evidence="2">
    <location>
        <begin position="117"/>
        <end position="137"/>
    </location>
</feature>
<dbReference type="SUPFAM" id="SSF54001">
    <property type="entry name" value="Cysteine proteinases"/>
    <property type="match status" value="1"/>
</dbReference>
<feature type="transmembrane region" description="Helical" evidence="2">
    <location>
        <begin position="167"/>
        <end position="184"/>
    </location>
</feature>
<feature type="transmembrane region" description="Helical" evidence="2">
    <location>
        <begin position="28"/>
        <end position="50"/>
    </location>
</feature>
<dbReference type="InterPro" id="IPR038765">
    <property type="entry name" value="Papain-like_cys_pep_sf"/>
</dbReference>
<sequence length="742" mass="77445">MKAILRQTIIPLAVIASVAPLWPVYGTVWAGIVVLVGVAVGTAIAVVAWVRRWSLLTTALVTLAVFFLLGVPLAIPGKAFFGVLPTPDGLLTLASAIVLSWKQLVTVVTPVASYEALLVPAFVLTLVAAVSGVSLALRPQHRALAAVPPIVSLGLAIWLGPVRGFESIAVAAVVFVLLVLWFAASGPRGARGVLRALGVVAVPLLAALVLVSLFTPAQRSVWRGLVEQPFVLQADTSPLAEYRAYVTGDGANEVILNAAGLTAGSRITLVTLDRYNGVVYSVGGTAADFTRIPGTVPVDSQQGLEVDSRITIGTIRGPWVPLPAELGSIAFTGSGANSLTNNFFYSSLADTGAVMGGLRAGDGYRVTGVAHPLISLNNLSGLTPGTAAVPVPAVVPDGIEAYVTRNSENATAPGDRLRNVFSALLSDGYVSNGGVGETPSRSGHGAERITQLFTQVPMVGDGEQYATAAALLARQVGFPARVVMGLVVPADASAAATSSEAGIALSGASMTAWIEISTTDGWVAVDPNPEIRPIPDRLPDAPTTVSRPQSGAEPPPVDVPRVQGDTPPDSAGGELTPVADPLAGMLVTIAATGATILLLLGLLASPFLTIVAVKARRRARRRTADLALDRVDGAWTEFIDSARDHGIVLSDSSTRREMAKRVPQERSVALAKLADRAQFAPGMPTDAQAEEAWRSVDQVREGLDAPLTKWRRLRARVSFASMRGSVLGRVKDRIQAARRPRG</sequence>
<comment type="caution">
    <text evidence="4">The sequence shown here is derived from an EMBL/GenBank/DDBJ whole genome shotgun (WGS) entry which is preliminary data.</text>
</comment>
<organism evidence="4 5">
    <name type="scientific">Alpinimonas psychrophila</name>
    <dbReference type="NCBI Taxonomy" id="748908"/>
    <lineage>
        <taxon>Bacteria</taxon>
        <taxon>Bacillati</taxon>
        <taxon>Actinomycetota</taxon>
        <taxon>Actinomycetes</taxon>
        <taxon>Micrococcales</taxon>
        <taxon>Microbacteriaceae</taxon>
        <taxon>Alpinimonas</taxon>
    </lineage>
</organism>
<dbReference type="AlphaFoldDB" id="A0A7W3JTX4"/>
<keyword evidence="2" id="KW-0472">Membrane</keyword>
<feature type="transmembrane region" description="Helical" evidence="2">
    <location>
        <begin position="5"/>
        <end position="22"/>
    </location>
</feature>
<feature type="domain" description="Transglutaminase-like" evidence="3">
    <location>
        <begin position="407"/>
        <end position="527"/>
    </location>
</feature>
<reference evidence="4 5" key="1">
    <citation type="submission" date="2020-07" db="EMBL/GenBank/DDBJ databases">
        <title>Sequencing the genomes of 1000 actinobacteria strains.</title>
        <authorList>
            <person name="Klenk H.-P."/>
        </authorList>
    </citation>
    <scope>NUCLEOTIDE SEQUENCE [LARGE SCALE GENOMIC DNA]</scope>
    <source>
        <strain evidence="4 5">DSM 23737</strain>
    </source>
</reference>
<evidence type="ECO:0000259" key="3">
    <source>
        <dbReference type="Pfam" id="PF01841"/>
    </source>
</evidence>
<feature type="transmembrane region" description="Helical" evidence="2">
    <location>
        <begin position="55"/>
        <end position="75"/>
    </location>
</feature>
<protein>
    <recommendedName>
        <fullName evidence="3">Transglutaminase-like domain-containing protein</fullName>
    </recommendedName>
</protein>
<evidence type="ECO:0000313" key="5">
    <source>
        <dbReference type="Proteomes" id="UP000524237"/>
    </source>
</evidence>
<evidence type="ECO:0000313" key="4">
    <source>
        <dbReference type="EMBL" id="MBA8829092.1"/>
    </source>
</evidence>
<evidence type="ECO:0000256" key="1">
    <source>
        <dbReference type="SAM" id="MobiDB-lite"/>
    </source>
</evidence>
<dbReference type="Gene3D" id="3.10.620.30">
    <property type="match status" value="1"/>
</dbReference>
<feature type="transmembrane region" description="Helical" evidence="2">
    <location>
        <begin position="585"/>
        <end position="613"/>
    </location>
</feature>
<keyword evidence="2" id="KW-0812">Transmembrane</keyword>
<feature type="transmembrane region" description="Helical" evidence="2">
    <location>
        <begin position="196"/>
        <end position="215"/>
    </location>
</feature>
<dbReference type="EMBL" id="JACGWU010000002">
    <property type="protein sequence ID" value="MBA8829092.1"/>
    <property type="molecule type" value="Genomic_DNA"/>
</dbReference>
<accession>A0A7W3JTX4</accession>
<feature type="transmembrane region" description="Helical" evidence="2">
    <location>
        <begin position="144"/>
        <end position="161"/>
    </location>
</feature>
<evidence type="ECO:0000256" key="2">
    <source>
        <dbReference type="SAM" id="Phobius"/>
    </source>
</evidence>
<dbReference type="Proteomes" id="UP000524237">
    <property type="component" value="Unassembled WGS sequence"/>
</dbReference>
<keyword evidence="2" id="KW-1133">Transmembrane helix</keyword>
<gene>
    <name evidence="4" type="ORF">FB555_001190</name>
</gene>
<feature type="region of interest" description="Disordered" evidence="1">
    <location>
        <begin position="530"/>
        <end position="575"/>
    </location>
</feature>
<keyword evidence="5" id="KW-1185">Reference proteome</keyword>